<dbReference type="SUPFAM" id="SSF53474">
    <property type="entry name" value="alpha/beta-Hydrolases"/>
    <property type="match status" value="1"/>
</dbReference>
<gene>
    <name evidence="3" type="ORF">HFP15_00930</name>
</gene>
<evidence type="ECO:0000259" key="2">
    <source>
        <dbReference type="Pfam" id="PF00561"/>
    </source>
</evidence>
<dbReference type="InterPro" id="IPR029058">
    <property type="entry name" value="AB_hydrolase_fold"/>
</dbReference>
<evidence type="ECO:0000313" key="4">
    <source>
        <dbReference type="Proteomes" id="UP000715441"/>
    </source>
</evidence>
<comment type="caution">
    <text evidence="3">The sequence shown here is derived from an EMBL/GenBank/DDBJ whole genome shotgun (WGS) entry which is preliminary data.</text>
</comment>
<dbReference type="InterPro" id="IPR000073">
    <property type="entry name" value="AB_hydrolase_1"/>
</dbReference>
<dbReference type="PANTHER" id="PTHR43329">
    <property type="entry name" value="EPOXIDE HYDROLASE"/>
    <property type="match status" value="1"/>
</dbReference>
<dbReference type="InterPro" id="IPR000639">
    <property type="entry name" value="Epox_hydrolase-like"/>
</dbReference>
<sequence>MEHLRVEANGIEFHVAADGPVGAPPILFLHGFPEGSAGWYATMRLLPDHRVYAPDLRGYPGTDRPRGGYDVFTLTDDIKALIAALGLRRPPLVTHDWGGALGWIFAHRFSALISHLVVVNCTHPRTLVRAALTFDRLQPLRIPWVLPFQVPWLPEFLLTTPLGRIGLRLSFVLREGSRGHMDTGVVDDLVDGFRSPADLGPPIDYYRAFVATLVFPRRRARLYSVYDTPITVPVTLIWGLEDEALPAPIAEKSARDAGHEVEWRPLPGIGHFVDLEAPGLLAAEITRALAPVRA</sequence>
<dbReference type="Proteomes" id="UP000715441">
    <property type="component" value="Unassembled WGS sequence"/>
</dbReference>
<organism evidence="3 4">
    <name type="scientific">Amycolatopsis acididurans</name>
    <dbReference type="NCBI Taxonomy" id="2724524"/>
    <lineage>
        <taxon>Bacteria</taxon>
        <taxon>Bacillati</taxon>
        <taxon>Actinomycetota</taxon>
        <taxon>Actinomycetes</taxon>
        <taxon>Pseudonocardiales</taxon>
        <taxon>Pseudonocardiaceae</taxon>
        <taxon>Amycolatopsis</taxon>
    </lineage>
</organism>
<dbReference type="Gene3D" id="3.40.50.1820">
    <property type="entry name" value="alpha/beta hydrolase"/>
    <property type="match status" value="1"/>
</dbReference>
<dbReference type="PRINTS" id="PR00412">
    <property type="entry name" value="EPOXHYDRLASE"/>
</dbReference>
<keyword evidence="4" id="KW-1185">Reference proteome</keyword>
<protein>
    <submittedName>
        <fullName evidence="3">Alpha/beta hydrolase</fullName>
    </submittedName>
</protein>
<keyword evidence="1 3" id="KW-0378">Hydrolase</keyword>
<dbReference type="GO" id="GO:0016787">
    <property type="term" value="F:hydrolase activity"/>
    <property type="evidence" value="ECO:0007669"/>
    <property type="project" value="UniProtKB-KW"/>
</dbReference>
<dbReference type="RefSeq" id="WP_168510348.1">
    <property type="nucleotide sequence ID" value="NZ_JAAXLS010000001.1"/>
</dbReference>
<proteinExistence type="predicted"/>
<name>A0ABX1IVF6_9PSEU</name>
<dbReference type="EMBL" id="JAAXLS010000001">
    <property type="protein sequence ID" value="NKQ51441.1"/>
    <property type="molecule type" value="Genomic_DNA"/>
</dbReference>
<evidence type="ECO:0000313" key="3">
    <source>
        <dbReference type="EMBL" id="NKQ51441.1"/>
    </source>
</evidence>
<evidence type="ECO:0000256" key="1">
    <source>
        <dbReference type="ARBA" id="ARBA00022801"/>
    </source>
</evidence>
<feature type="domain" description="AB hydrolase-1" evidence="2">
    <location>
        <begin position="24"/>
        <end position="275"/>
    </location>
</feature>
<reference evidence="3 4" key="1">
    <citation type="submission" date="2020-04" db="EMBL/GenBank/DDBJ databases">
        <title>Novel species.</title>
        <authorList>
            <person name="Teo W.F.A."/>
            <person name="Lipun K."/>
            <person name="Srisuk N."/>
            <person name="Duangmal K."/>
        </authorList>
    </citation>
    <scope>NUCLEOTIDE SEQUENCE [LARGE SCALE GENOMIC DNA]</scope>
    <source>
        <strain evidence="3 4">K13G38</strain>
    </source>
</reference>
<accession>A0ABX1IVF6</accession>
<dbReference type="Pfam" id="PF00561">
    <property type="entry name" value="Abhydrolase_1"/>
    <property type="match status" value="1"/>
</dbReference>